<sequence length="913" mass="101266">MPHWSSIHTMEPLRRSQSSRSMRRSHHSSQSTEPFDPELARFQATTAASRAMLRSKCSYDVLGGPSQMAVPQRQHRPAGAAFNSTNASAENEDLRRSVLNKASDRSPPAGLPSTREFGGLDVGIATLPSSYRRLRKTRSMFTNWQRSSHVSRGLASPGCPSNDFPAKREPRDIPRAPGTLRRSMSFFRGDTRDADALRYAKGQEAAIELARNHHQQPENCQTEPRKSSLIVPKSRREHKPFKKTLRSGVSDAELASVSPATQRSTNVISYGKARSLSSSLKKGIKKVFGLSRPSSARATLGKSPSNDQQRTQGSRSPISEKHSDLLKSGIEESALLHSPGTEGTVIYTGVKKSGSSESLATSRSRVTSWADSTIADTVVTHRADDHSSLSVIDEQDSSVLKPDSSKDASQATRRTPKPNCTIDSQRLYSALMRRIDGNKTENASEEIVLGHVKEHRAIPTPVSSMYTRRSKKTIRLIASDESLQSPGSYTTADAGTVTPCETIPCQAQRTYGQKHLQDKHYDISKLASSKHTVKEAFRDETGNVAMGRSPSPEESEDSPSIYSRSIGGNSPSTEDPKPGECDPEVANEPGVATIYASQRAIYSSPKRNSGQGPDAMQRPSGDWQQWMHTQMERIECLTPTRRHYREDAQIQDERADFAYRTPSRDTRGFWSGSPDEDLWTTCKVTARNNFSRPFSRSSSIRNTIIAPKEQPDTLVPPPPPADLTPKVETRPDGMALSPVPALLNYRYRAPESPTPRRDATDKARWRTGVRGYGRQPSRLDSKASQFRTSRAPYENRRLTDENVRVESGYHEITSQDSQVQNMYSPISSKRMVDMFLESRRRRMGTEISDAAPSEGMGYLYLSVILLVMTDASKNEQTPIVADDETTQSSNSVYDKTYTKSLSNDTLPYESLPS</sequence>
<feature type="compositionally biased region" description="Basic residues" evidence="1">
    <location>
        <begin position="233"/>
        <end position="245"/>
    </location>
</feature>
<feature type="region of interest" description="Disordered" evidence="1">
    <location>
        <begin position="150"/>
        <end position="179"/>
    </location>
</feature>
<feature type="region of interest" description="Disordered" evidence="1">
    <location>
        <begin position="877"/>
        <end position="913"/>
    </location>
</feature>
<dbReference type="GeneID" id="37128985"/>
<feature type="compositionally biased region" description="Polar residues" evidence="1">
    <location>
        <begin position="292"/>
        <end position="317"/>
    </location>
</feature>
<feature type="region of interest" description="Disordered" evidence="1">
    <location>
        <begin position="393"/>
        <end position="420"/>
    </location>
</feature>
<proteinExistence type="predicted"/>
<dbReference type="EMBL" id="KZ821448">
    <property type="protein sequence ID" value="PYH38254.1"/>
    <property type="molecule type" value="Genomic_DNA"/>
</dbReference>
<dbReference type="AlphaFoldDB" id="A0A318YVF6"/>
<protein>
    <submittedName>
        <fullName evidence="2">Uncharacterized protein</fullName>
    </submittedName>
</protein>
<feature type="compositionally biased region" description="Polar residues" evidence="1">
    <location>
        <begin position="561"/>
        <end position="573"/>
    </location>
</feature>
<organism evidence="2 3">
    <name type="scientific">Aspergillus neoniger (strain CBS 115656)</name>
    <dbReference type="NCBI Taxonomy" id="1448310"/>
    <lineage>
        <taxon>Eukaryota</taxon>
        <taxon>Fungi</taxon>
        <taxon>Dikarya</taxon>
        <taxon>Ascomycota</taxon>
        <taxon>Pezizomycotina</taxon>
        <taxon>Eurotiomycetes</taxon>
        <taxon>Eurotiomycetidae</taxon>
        <taxon>Eurotiales</taxon>
        <taxon>Aspergillaceae</taxon>
        <taxon>Aspergillus</taxon>
        <taxon>Aspergillus subgen. Circumdati</taxon>
    </lineage>
</organism>
<reference evidence="2" key="1">
    <citation type="submission" date="2016-12" db="EMBL/GenBank/DDBJ databases">
        <title>The genomes of Aspergillus section Nigri reveals drivers in fungal speciation.</title>
        <authorList>
            <consortium name="DOE Joint Genome Institute"/>
            <person name="Vesth T.C."/>
            <person name="Nybo J."/>
            <person name="Theobald S."/>
            <person name="Brandl J."/>
            <person name="Frisvad J.C."/>
            <person name="Nielsen K.F."/>
            <person name="Lyhne E.K."/>
            <person name="Kogle M.E."/>
            <person name="Kuo A."/>
            <person name="Riley R."/>
            <person name="Clum A."/>
            <person name="Nolan M."/>
            <person name="Lipzen A."/>
            <person name="Salamov A."/>
            <person name="Henrissat B."/>
            <person name="Wiebenga A."/>
            <person name="De Vries R.P."/>
            <person name="Grigoriev I.V."/>
            <person name="Mortensen U.H."/>
            <person name="Andersen M.R."/>
            <person name="Baker S.E."/>
        </authorList>
    </citation>
    <scope>NUCLEOTIDE SEQUENCE [LARGE SCALE GENOMIC DNA]</scope>
    <source>
        <strain evidence="2">CBS 115656</strain>
    </source>
</reference>
<accession>A0A318YVF6</accession>
<keyword evidence="3" id="KW-1185">Reference proteome</keyword>
<evidence type="ECO:0000256" key="1">
    <source>
        <dbReference type="SAM" id="MobiDB-lite"/>
    </source>
</evidence>
<dbReference type="Proteomes" id="UP000247647">
    <property type="component" value="Unassembled WGS sequence"/>
</dbReference>
<feature type="region of interest" description="Disordered" evidence="1">
    <location>
        <begin position="211"/>
        <end position="248"/>
    </location>
</feature>
<feature type="compositionally biased region" description="Polar residues" evidence="1">
    <location>
        <begin position="886"/>
        <end position="905"/>
    </location>
</feature>
<feature type="region of interest" description="Disordered" evidence="1">
    <location>
        <begin position="602"/>
        <end position="621"/>
    </location>
</feature>
<feature type="region of interest" description="Disordered" evidence="1">
    <location>
        <begin position="292"/>
        <end position="324"/>
    </location>
</feature>
<evidence type="ECO:0000313" key="3">
    <source>
        <dbReference type="Proteomes" id="UP000247647"/>
    </source>
</evidence>
<feature type="compositionally biased region" description="Basic and acidic residues" evidence="1">
    <location>
        <begin position="532"/>
        <end position="541"/>
    </location>
</feature>
<feature type="compositionally biased region" description="Basic and acidic residues" evidence="1">
    <location>
        <begin position="165"/>
        <end position="174"/>
    </location>
</feature>
<feature type="region of interest" description="Disordered" evidence="1">
    <location>
        <begin position="1"/>
        <end position="41"/>
    </location>
</feature>
<gene>
    <name evidence="2" type="ORF">BO87DRAFT_412878</name>
</gene>
<feature type="region of interest" description="Disordered" evidence="1">
    <location>
        <begin position="532"/>
        <end position="588"/>
    </location>
</feature>
<dbReference type="RefSeq" id="XP_025483732.1">
    <property type="nucleotide sequence ID" value="XM_025626529.1"/>
</dbReference>
<name>A0A318YVF6_ASPNB</name>
<evidence type="ECO:0000313" key="2">
    <source>
        <dbReference type="EMBL" id="PYH38254.1"/>
    </source>
</evidence>
<feature type="region of interest" description="Disordered" evidence="1">
    <location>
        <begin position="62"/>
        <end position="93"/>
    </location>
</feature>
<dbReference type="OrthoDB" id="9975114at2759"/>